<organism evidence="3 4">
    <name type="scientific">Neofusicoccum ribis</name>
    <dbReference type="NCBI Taxonomy" id="45134"/>
    <lineage>
        <taxon>Eukaryota</taxon>
        <taxon>Fungi</taxon>
        <taxon>Dikarya</taxon>
        <taxon>Ascomycota</taxon>
        <taxon>Pezizomycotina</taxon>
        <taxon>Dothideomycetes</taxon>
        <taxon>Dothideomycetes incertae sedis</taxon>
        <taxon>Botryosphaeriales</taxon>
        <taxon>Botryosphaeriaceae</taxon>
        <taxon>Neofusicoccum</taxon>
    </lineage>
</organism>
<feature type="region of interest" description="Disordered" evidence="2">
    <location>
        <begin position="368"/>
        <end position="389"/>
    </location>
</feature>
<keyword evidence="4" id="KW-1185">Reference proteome</keyword>
<protein>
    <submittedName>
        <fullName evidence="3">Uncharacterized protein</fullName>
    </submittedName>
</protein>
<dbReference type="PANTHER" id="PTHR33488:SF2">
    <property type="entry name" value="EARLY ENDOSOME ANTIGEN 1-LIKE"/>
    <property type="match status" value="1"/>
</dbReference>
<evidence type="ECO:0000256" key="1">
    <source>
        <dbReference type="SAM" id="Coils"/>
    </source>
</evidence>
<accession>A0ABR3TDK3</accession>
<evidence type="ECO:0000256" key="2">
    <source>
        <dbReference type="SAM" id="MobiDB-lite"/>
    </source>
</evidence>
<comment type="caution">
    <text evidence="3">The sequence shown here is derived from an EMBL/GenBank/DDBJ whole genome shotgun (WGS) entry which is preliminary data.</text>
</comment>
<dbReference type="PANTHER" id="PTHR33488">
    <property type="entry name" value="ZGC:162509"/>
    <property type="match status" value="1"/>
</dbReference>
<evidence type="ECO:0000313" key="3">
    <source>
        <dbReference type="EMBL" id="KAL1637462.1"/>
    </source>
</evidence>
<name>A0ABR3TDK3_9PEZI</name>
<dbReference type="EMBL" id="JAJVDC020000003">
    <property type="protein sequence ID" value="KAL1637462.1"/>
    <property type="molecule type" value="Genomic_DNA"/>
</dbReference>
<proteinExistence type="predicted"/>
<keyword evidence="1" id="KW-0175">Coiled coil</keyword>
<dbReference type="Proteomes" id="UP001521116">
    <property type="component" value="Unassembled WGS sequence"/>
</dbReference>
<sequence>MVLYESLQANLVYLVDTGRKTFLETETRMDKLVMHSRYLFSETGAALGQVNKIIDALNDEASAQRTLPGCMDTLKSAVGECEGHLQAIESKFETWLDIAQELSQVATESEHDTIIKRHGNQDQLQSQSIRKNFVENEKQNKEQAVKEAQRRMMLAEEAFKQASRNIPSGWDAVGMSVVDGLSQSVLSIGSALVTALSPNKYVALGHSILGAVKAGLTGDNHDETVHAYSTSGSNLAGGNDDPALVHLENLQSYLCFLFAITKNGVPSVAQKSGTVSTNNPGTIRTFFEIIDQELPKEGTPGSFSYDTKKIVHEALEVIDEIEQTAKAQREISGSSVPVSREAWQKRVAALQTRVASLKARKDSLAGLAAGARPPRLKEGSTSRPSSQSVVRSQLERASAAFESTTASLQVQRDAYDASVVRLNQNLERISDIQLAIGRLQVENVTLEEIVRILRASISNLSGLKEQITSLLRFFQAISAMVEFAARSPCRNLLETLDSGIERDSTGAIAGITYRDFQKQTVIELIRKGAPQYYLDDSGLLQCCVRGLKALRTDIPRVHHSRHQPGG</sequence>
<gene>
    <name evidence="3" type="ORF">SLS56_000600</name>
</gene>
<reference evidence="3 4" key="1">
    <citation type="submission" date="2024-02" db="EMBL/GenBank/DDBJ databases">
        <title>De novo assembly and annotation of 12 fungi associated with fruit tree decline syndrome in Ontario, Canada.</title>
        <authorList>
            <person name="Sulman M."/>
            <person name="Ellouze W."/>
            <person name="Ilyukhin E."/>
        </authorList>
    </citation>
    <scope>NUCLEOTIDE SEQUENCE [LARGE SCALE GENOMIC DNA]</scope>
    <source>
        <strain evidence="3 4">M1-105</strain>
    </source>
</reference>
<feature type="coiled-coil region" evidence="1">
    <location>
        <begin position="124"/>
        <end position="165"/>
    </location>
</feature>
<evidence type="ECO:0000313" key="4">
    <source>
        <dbReference type="Proteomes" id="UP001521116"/>
    </source>
</evidence>